<feature type="compositionally biased region" description="Basic and acidic residues" evidence="3">
    <location>
        <begin position="371"/>
        <end position="418"/>
    </location>
</feature>
<protein>
    <recommendedName>
        <fullName evidence="2">Protein LTV1 homolog</fullName>
    </recommendedName>
</protein>
<comment type="similarity">
    <text evidence="1">Belongs to the LTV1 family.</text>
</comment>
<proteinExistence type="inferred from homology"/>
<keyword evidence="4" id="KW-1185">Reference proteome</keyword>
<feature type="region of interest" description="Disordered" evidence="3">
    <location>
        <begin position="154"/>
        <end position="225"/>
    </location>
</feature>
<dbReference type="InterPro" id="IPR007307">
    <property type="entry name" value="Ltv1"/>
</dbReference>
<organism evidence="4 5">
    <name type="scientific">Aplysia californica</name>
    <name type="common">California sea hare</name>
    <dbReference type="NCBI Taxonomy" id="6500"/>
    <lineage>
        <taxon>Eukaryota</taxon>
        <taxon>Metazoa</taxon>
        <taxon>Spiralia</taxon>
        <taxon>Lophotrochozoa</taxon>
        <taxon>Mollusca</taxon>
        <taxon>Gastropoda</taxon>
        <taxon>Heterobranchia</taxon>
        <taxon>Euthyneura</taxon>
        <taxon>Tectipleura</taxon>
        <taxon>Aplysiida</taxon>
        <taxon>Aplysioidea</taxon>
        <taxon>Aplysiidae</taxon>
        <taxon>Aplysia</taxon>
    </lineage>
</organism>
<reference evidence="5" key="1">
    <citation type="submission" date="2025-08" db="UniProtKB">
        <authorList>
            <consortium name="RefSeq"/>
        </authorList>
    </citation>
    <scope>IDENTIFICATION</scope>
</reference>
<sequence>MPKPVRKKKHFIRKKESTTYRLIPGYVDDEDEGTKPCGEELEKRKEEQREFGIFYDDEYNYMKHLRSVNEQATLVSTESYHIDPEDEVRSHASMPFPFKEFFSTDETEEEKIDPEILAALEEAPVVAIDGDDVDVDEGGAGFLDDDFIVKAGGMAPQERETGGDGEFDMDDREFDFDDEDEEEEDDDNEDVDSEFSDRVSDISLEDDDRLGTRKRQGRGTEQDDIIEAQTALILRNFEEGIGFRCSAQNLSDDEQEMPTAEDYERLKHIIGQDELKPKVTSWAEVLDDKSEKPKIDSSKYLYEDEDEYEWKEVPPSKPKYDCVSILSLRSNTKNLPTDLIPPLKAKTKKKQLQQSDGESTTSAAPGLSLRQLEEEMRESRRADKASTFRPEDETAEEKRARKKAVKDERKERRQEKKANKMVFSQEKSKMKVESAALSKAVKSIKLT</sequence>
<evidence type="ECO:0000256" key="1">
    <source>
        <dbReference type="ARBA" id="ARBA00009078"/>
    </source>
</evidence>
<name>A0ABM0K3F4_APLCA</name>
<dbReference type="GeneID" id="101846766"/>
<dbReference type="PANTHER" id="PTHR21531">
    <property type="entry name" value="LOW-TEMPERATURE VIABILITY PROTEIN LTV1-RELATED"/>
    <property type="match status" value="1"/>
</dbReference>
<dbReference type="PANTHER" id="PTHR21531:SF0">
    <property type="entry name" value="PROTEIN LTV1 HOMOLOG"/>
    <property type="match status" value="1"/>
</dbReference>
<accession>A0ABM0K3F4</accession>
<dbReference type="Proteomes" id="UP000694888">
    <property type="component" value="Unplaced"/>
</dbReference>
<feature type="compositionally biased region" description="Acidic residues" evidence="3">
    <location>
        <begin position="163"/>
        <end position="194"/>
    </location>
</feature>
<evidence type="ECO:0000313" key="4">
    <source>
        <dbReference type="Proteomes" id="UP000694888"/>
    </source>
</evidence>
<evidence type="ECO:0000256" key="3">
    <source>
        <dbReference type="SAM" id="MobiDB-lite"/>
    </source>
</evidence>
<dbReference type="RefSeq" id="XP_005107858.1">
    <property type="nucleotide sequence ID" value="XM_005107801.3"/>
</dbReference>
<gene>
    <name evidence="5" type="primary">LOC101846766</name>
</gene>
<feature type="region of interest" description="Disordered" evidence="3">
    <location>
        <begin position="331"/>
        <end position="447"/>
    </location>
</feature>
<evidence type="ECO:0000256" key="2">
    <source>
        <dbReference type="ARBA" id="ARBA00021561"/>
    </source>
</evidence>
<evidence type="ECO:0000313" key="5">
    <source>
        <dbReference type="RefSeq" id="XP_005107858.1"/>
    </source>
</evidence>